<dbReference type="Proteomes" id="UP000608024">
    <property type="component" value="Unassembled WGS sequence"/>
</dbReference>
<accession>A0A919DYR4</accession>
<proteinExistence type="predicted"/>
<evidence type="ECO:0000313" key="4">
    <source>
        <dbReference type="Proteomes" id="UP000608024"/>
    </source>
</evidence>
<keyword evidence="2" id="KW-1133">Transmembrane helix</keyword>
<evidence type="ECO:0000313" key="3">
    <source>
        <dbReference type="EMBL" id="GHE92644.1"/>
    </source>
</evidence>
<keyword evidence="2" id="KW-0472">Membrane</keyword>
<reference evidence="3" key="2">
    <citation type="submission" date="2020-09" db="EMBL/GenBank/DDBJ databases">
        <authorList>
            <person name="Sun Q."/>
            <person name="Ohkuma M."/>
        </authorList>
    </citation>
    <scope>NUCLEOTIDE SEQUENCE</scope>
    <source>
        <strain evidence="3">JCM 4784</strain>
    </source>
</reference>
<dbReference type="EMBL" id="BNBT01000183">
    <property type="protein sequence ID" value="GHE92644.1"/>
    <property type="molecule type" value="Genomic_DNA"/>
</dbReference>
<feature type="transmembrane region" description="Helical" evidence="2">
    <location>
        <begin position="241"/>
        <end position="259"/>
    </location>
</feature>
<keyword evidence="2" id="KW-0812">Transmembrane</keyword>
<reference evidence="3" key="1">
    <citation type="journal article" date="2014" name="Int. J. Syst. Evol. Microbiol.">
        <title>Complete genome sequence of Corynebacterium casei LMG S-19264T (=DSM 44701T), isolated from a smear-ripened cheese.</title>
        <authorList>
            <consortium name="US DOE Joint Genome Institute (JGI-PGF)"/>
            <person name="Walter F."/>
            <person name="Albersmeier A."/>
            <person name="Kalinowski J."/>
            <person name="Ruckert C."/>
        </authorList>
    </citation>
    <scope>NUCLEOTIDE SEQUENCE</scope>
    <source>
        <strain evidence="3">JCM 4784</strain>
    </source>
</reference>
<sequence>MPRPDSPAPSAGPLPAGGSGWPFAITRSVDTGFHVVVAPDFLVACGLHHLLSDVAAGQAAEDTAYLREYRDRGHLRLWVLYKVSHLRGADVGLDGEYALHGSRRTPLVEGMVCLERPRPPTDGLFGWVHEVCAAPVQAFFTADSDDHPVCPSAYAEPPATGTALRVAEADPYRSERNLQAALPGRRPPSPRPSPPVTRAVPAGHRQDAADPGAGPGRHGRVDTGRCRDPRCAARLRRARRLAVASMALGLAAVLIVLLLCE</sequence>
<organism evidence="3 4">
    <name type="scientific">Streptomyces longispororuber</name>
    <dbReference type="NCBI Taxonomy" id="68230"/>
    <lineage>
        <taxon>Bacteria</taxon>
        <taxon>Bacillati</taxon>
        <taxon>Actinomycetota</taxon>
        <taxon>Actinomycetes</taxon>
        <taxon>Kitasatosporales</taxon>
        <taxon>Streptomycetaceae</taxon>
        <taxon>Streptomyces</taxon>
    </lineage>
</organism>
<protein>
    <submittedName>
        <fullName evidence="3">Uncharacterized protein</fullName>
    </submittedName>
</protein>
<feature type="region of interest" description="Disordered" evidence="1">
    <location>
        <begin position="178"/>
        <end position="226"/>
    </location>
</feature>
<evidence type="ECO:0000256" key="1">
    <source>
        <dbReference type="SAM" id="MobiDB-lite"/>
    </source>
</evidence>
<name>A0A919DYR4_9ACTN</name>
<keyword evidence="4" id="KW-1185">Reference proteome</keyword>
<feature type="compositionally biased region" description="Pro residues" evidence="1">
    <location>
        <begin position="185"/>
        <end position="195"/>
    </location>
</feature>
<dbReference type="AlphaFoldDB" id="A0A919DYR4"/>
<gene>
    <name evidence="3" type="ORF">GCM10018785_68500</name>
</gene>
<evidence type="ECO:0000256" key="2">
    <source>
        <dbReference type="SAM" id="Phobius"/>
    </source>
</evidence>
<comment type="caution">
    <text evidence="3">The sequence shown here is derived from an EMBL/GenBank/DDBJ whole genome shotgun (WGS) entry which is preliminary data.</text>
</comment>
<dbReference type="RefSeq" id="WP_190140072.1">
    <property type="nucleotide sequence ID" value="NZ_BNBT01000183.1"/>
</dbReference>